<evidence type="ECO:0000256" key="1">
    <source>
        <dbReference type="ARBA" id="ARBA00007447"/>
    </source>
</evidence>
<dbReference type="PANTHER" id="PTHR47967:SF123">
    <property type="entry name" value="ASPARTIC PROTEINASE NEPENTHESIN-1-LIKE"/>
    <property type="match status" value="1"/>
</dbReference>
<keyword evidence="3" id="KW-0064">Aspartyl protease</keyword>
<keyword evidence="4" id="KW-0378">Hydrolase</keyword>
<evidence type="ECO:0000256" key="6">
    <source>
        <dbReference type="SAM" id="SignalP"/>
    </source>
</evidence>
<dbReference type="Proteomes" id="UP001314170">
    <property type="component" value="Unassembled WGS sequence"/>
</dbReference>
<feature type="chain" id="PRO_5043796772" description="Peptidase A1 domain-containing protein" evidence="6">
    <location>
        <begin position="27"/>
        <end position="426"/>
    </location>
</feature>
<dbReference type="InterPro" id="IPR032799">
    <property type="entry name" value="TAXi_C"/>
</dbReference>
<dbReference type="InterPro" id="IPR034161">
    <property type="entry name" value="Pepsin-like_plant"/>
</dbReference>
<protein>
    <recommendedName>
        <fullName evidence="7">Peptidase A1 domain-containing protein</fullName>
    </recommendedName>
</protein>
<dbReference type="Gene3D" id="2.40.70.10">
    <property type="entry name" value="Acid Proteases"/>
    <property type="match status" value="2"/>
</dbReference>
<dbReference type="AlphaFoldDB" id="A0AAV1RNY5"/>
<organism evidence="8 9">
    <name type="scientific">Dovyalis caffra</name>
    <dbReference type="NCBI Taxonomy" id="77055"/>
    <lineage>
        <taxon>Eukaryota</taxon>
        <taxon>Viridiplantae</taxon>
        <taxon>Streptophyta</taxon>
        <taxon>Embryophyta</taxon>
        <taxon>Tracheophyta</taxon>
        <taxon>Spermatophyta</taxon>
        <taxon>Magnoliopsida</taxon>
        <taxon>eudicotyledons</taxon>
        <taxon>Gunneridae</taxon>
        <taxon>Pentapetalae</taxon>
        <taxon>rosids</taxon>
        <taxon>fabids</taxon>
        <taxon>Malpighiales</taxon>
        <taxon>Salicaceae</taxon>
        <taxon>Flacourtieae</taxon>
        <taxon>Dovyalis</taxon>
    </lineage>
</organism>
<evidence type="ECO:0000256" key="3">
    <source>
        <dbReference type="ARBA" id="ARBA00022750"/>
    </source>
</evidence>
<keyword evidence="9" id="KW-1185">Reference proteome</keyword>
<dbReference type="EMBL" id="CAWUPB010001116">
    <property type="protein sequence ID" value="CAK7338389.1"/>
    <property type="molecule type" value="Genomic_DNA"/>
</dbReference>
<dbReference type="InterPro" id="IPR033121">
    <property type="entry name" value="PEPTIDASE_A1"/>
</dbReference>
<keyword evidence="5" id="KW-0325">Glycoprotein</keyword>
<evidence type="ECO:0000256" key="4">
    <source>
        <dbReference type="ARBA" id="ARBA00022801"/>
    </source>
</evidence>
<evidence type="ECO:0000313" key="8">
    <source>
        <dbReference type="EMBL" id="CAK7338389.1"/>
    </source>
</evidence>
<dbReference type="GO" id="GO:0004190">
    <property type="term" value="F:aspartic-type endopeptidase activity"/>
    <property type="evidence" value="ECO:0007669"/>
    <property type="project" value="UniProtKB-KW"/>
</dbReference>
<dbReference type="PANTHER" id="PTHR47967">
    <property type="entry name" value="OS07G0603500 PROTEIN-RELATED"/>
    <property type="match status" value="1"/>
</dbReference>
<evidence type="ECO:0000259" key="7">
    <source>
        <dbReference type="PROSITE" id="PS51767"/>
    </source>
</evidence>
<comment type="similarity">
    <text evidence="1">Belongs to the peptidase A1 family.</text>
</comment>
<reference evidence="8 9" key="1">
    <citation type="submission" date="2024-01" db="EMBL/GenBank/DDBJ databases">
        <authorList>
            <person name="Waweru B."/>
        </authorList>
    </citation>
    <scope>NUCLEOTIDE SEQUENCE [LARGE SCALE GENOMIC DNA]</scope>
</reference>
<feature type="domain" description="Peptidase A1" evidence="7">
    <location>
        <begin position="64"/>
        <end position="415"/>
    </location>
</feature>
<proteinExistence type="inferred from homology"/>
<keyword evidence="2" id="KW-0645">Protease</keyword>
<dbReference type="InterPro" id="IPR021109">
    <property type="entry name" value="Peptidase_aspartic_dom_sf"/>
</dbReference>
<evidence type="ECO:0000256" key="5">
    <source>
        <dbReference type="ARBA" id="ARBA00023180"/>
    </source>
</evidence>
<sequence length="426" mass="48328">MARGHNFQAALCLCLVLVSHFHFTTSKPTGFSLKLIPRDSPDSPLYPGKLTESERIQSLLRISEARNMKIGSEGIRNWLFLDTGGSLIWTQCLPCKNCYKTALPIYNSQTSNSYRKLPCDHQLCSGDNALFRCVGGECRYDITYGDGRGITRGVASTEAFELFDNDERFVEGVIFGCSNENIDIPFAKGDMISGIFGLSMSPASFANQPYDEFNGLFSYCLVPFSQTWKDPSYLNFGTDVPPQPGTPYWNSTKFVIPPGSYFYYLNLLDITVGPKRMKFPSDTFAIREYGEGGCIIDSGTIFTQFDDYRGFNVYGILMEEFQKYYDAKKLERHTFDGFELCYKMPPGFNDFARMIYHLDGADYEVEGRFVHYISFPEGYFCVAIRPGKRTVIGAWHQQNIRLVYNINKRGVSGLNFYPDDCATLRS</sequence>
<dbReference type="Pfam" id="PF14543">
    <property type="entry name" value="TAXi_N"/>
    <property type="match status" value="1"/>
</dbReference>
<accession>A0AAV1RNY5</accession>
<keyword evidence="6" id="KW-0732">Signal</keyword>
<evidence type="ECO:0000256" key="2">
    <source>
        <dbReference type="ARBA" id="ARBA00022670"/>
    </source>
</evidence>
<dbReference type="InterPro" id="IPR051708">
    <property type="entry name" value="Plant_Aspart_Prot_A1"/>
</dbReference>
<evidence type="ECO:0000313" key="9">
    <source>
        <dbReference type="Proteomes" id="UP001314170"/>
    </source>
</evidence>
<comment type="caution">
    <text evidence="8">The sequence shown here is derived from an EMBL/GenBank/DDBJ whole genome shotgun (WGS) entry which is preliminary data.</text>
</comment>
<dbReference type="Pfam" id="PF14541">
    <property type="entry name" value="TAXi_C"/>
    <property type="match status" value="1"/>
</dbReference>
<dbReference type="InterPro" id="IPR032861">
    <property type="entry name" value="TAXi_N"/>
</dbReference>
<dbReference type="CDD" id="cd05476">
    <property type="entry name" value="pepsin_A_like_plant"/>
    <property type="match status" value="1"/>
</dbReference>
<dbReference type="PROSITE" id="PS51767">
    <property type="entry name" value="PEPTIDASE_A1"/>
    <property type="match status" value="1"/>
</dbReference>
<feature type="signal peptide" evidence="6">
    <location>
        <begin position="1"/>
        <end position="26"/>
    </location>
</feature>
<dbReference type="GO" id="GO:0005576">
    <property type="term" value="C:extracellular region"/>
    <property type="evidence" value="ECO:0007669"/>
    <property type="project" value="TreeGrafter"/>
</dbReference>
<gene>
    <name evidence="8" type="ORF">DCAF_LOCUS13436</name>
</gene>
<name>A0AAV1RNY5_9ROSI</name>
<dbReference type="SUPFAM" id="SSF50630">
    <property type="entry name" value="Acid proteases"/>
    <property type="match status" value="1"/>
</dbReference>
<dbReference type="GO" id="GO:0006508">
    <property type="term" value="P:proteolysis"/>
    <property type="evidence" value="ECO:0007669"/>
    <property type="project" value="UniProtKB-KW"/>
</dbReference>